<dbReference type="EMBL" id="CP118615">
    <property type="protein sequence ID" value="WDZ83261.1"/>
    <property type="molecule type" value="Genomic_DNA"/>
</dbReference>
<evidence type="ECO:0000313" key="3">
    <source>
        <dbReference type="EMBL" id="WDZ83261.1"/>
    </source>
</evidence>
<evidence type="ECO:0000256" key="1">
    <source>
        <dbReference type="SAM" id="MobiDB-lite"/>
    </source>
</evidence>
<feature type="transmembrane region" description="Helical" evidence="2">
    <location>
        <begin position="12"/>
        <end position="37"/>
    </location>
</feature>
<feature type="transmembrane region" description="Helical" evidence="2">
    <location>
        <begin position="58"/>
        <end position="83"/>
    </location>
</feature>
<evidence type="ECO:0000313" key="4">
    <source>
        <dbReference type="Proteomes" id="UP001219605"/>
    </source>
</evidence>
<keyword evidence="2" id="KW-0472">Membrane</keyword>
<keyword evidence="2" id="KW-0812">Transmembrane</keyword>
<feature type="region of interest" description="Disordered" evidence="1">
    <location>
        <begin position="111"/>
        <end position="141"/>
    </location>
</feature>
<dbReference type="Proteomes" id="UP001219605">
    <property type="component" value="Chromosome"/>
</dbReference>
<keyword evidence="2" id="KW-1133">Transmembrane helix</keyword>
<reference evidence="3 4" key="1">
    <citation type="submission" date="2023-02" db="EMBL/GenBank/DDBJ databases">
        <authorList>
            <person name="Mo P."/>
        </authorList>
    </citation>
    <scope>NUCLEOTIDE SEQUENCE [LARGE SCALE GENOMIC DNA]</scope>
    <source>
        <strain evidence="3 4">HUAS 3</strain>
    </source>
</reference>
<evidence type="ECO:0000256" key="2">
    <source>
        <dbReference type="SAM" id="Phobius"/>
    </source>
</evidence>
<gene>
    <name evidence="3" type="ORF">PVK37_22755</name>
</gene>
<name>A0ABY7ZLD7_9ACTN</name>
<protein>
    <recommendedName>
        <fullName evidence="5">Integral membrane protein</fullName>
    </recommendedName>
</protein>
<sequence>MSQSPPTRHWAIVVALLTVLWLVAALLLLGWLVAIGLEGWADRHGDDAARAREIGRRGSAVLLSLYLTVAGGPVVVAVVAFAGRLVRTATVYLSLALVLGAGGLPIGADAARDLRPPPPPVPAGPGGCQEHSGGDTRCPGG</sequence>
<dbReference type="RefSeq" id="WP_275029707.1">
    <property type="nucleotide sequence ID" value="NZ_CP118615.1"/>
</dbReference>
<evidence type="ECO:0008006" key="5">
    <source>
        <dbReference type="Google" id="ProtNLM"/>
    </source>
</evidence>
<feature type="transmembrane region" description="Helical" evidence="2">
    <location>
        <begin position="89"/>
        <end position="108"/>
    </location>
</feature>
<keyword evidence="4" id="KW-1185">Reference proteome</keyword>
<accession>A0ABY7ZLD7</accession>
<proteinExistence type="predicted"/>
<organism evidence="3 4">
    <name type="scientific">Micromonospora cathayae</name>
    <dbReference type="NCBI Taxonomy" id="3028804"/>
    <lineage>
        <taxon>Bacteria</taxon>
        <taxon>Bacillati</taxon>
        <taxon>Actinomycetota</taxon>
        <taxon>Actinomycetes</taxon>
        <taxon>Micromonosporales</taxon>
        <taxon>Micromonosporaceae</taxon>
        <taxon>Micromonospora</taxon>
    </lineage>
</organism>